<sequence>MKVFRWFLSAVFFLWVILFFSQLGLHFGVHEETSRSKARLDFDGAATASFHAPPSSSPQFAGNEDDKRIVHTGPNPLHNK</sequence>
<keyword evidence="2" id="KW-1185">Reference proteome</keyword>
<comment type="caution">
    <text evidence="1">The sequence shown here is derived from an EMBL/GenBank/DDBJ whole genome shotgun (WGS) entry which is preliminary data.</text>
</comment>
<dbReference type="Proteomes" id="UP001396334">
    <property type="component" value="Unassembled WGS sequence"/>
</dbReference>
<reference evidence="1 2" key="1">
    <citation type="journal article" date="2024" name="G3 (Bethesda)">
        <title>Genome assembly of Hibiscus sabdariffa L. provides insights into metabolisms of medicinal natural products.</title>
        <authorList>
            <person name="Kim T."/>
        </authorList>
    </citation>
    <scope>NUCLEOTIDE SEQUENCE [LARGE SCALE GENOMIC DNA]</scope>
    <source>
        <strain evidence="1">TK-2024</strain>
        <tissue evidence="1">Old leaves</tissue>
    </source>
</reference>
<accession>A0ABR2ACP4</accession>
<evidence type="ECO:0000313" key="2">
    <source>
        <dbReference type="Proteomes" id="UP001396334"/>
    </source>
</evidence>
<dbReference type="PANTHER" id="PTHR34545">
    <property type="entry name" value="CLAVATA3/ESR (CLE)-RELATED PROTEIN 22"/>
    <property type="match status" value="1"/>
</dbReference>
<organism evidence="1 2">
    <name type="scientific">Hibiscus sabdariffa</name>
    <name type="common">roselle</name>
    <dbReference type="NCBI Taxonomy" id="183260"/>
    <lineage>
        <taxon>Eukaryota</taxon>
        <taxon>Viridiplantae</taxon>
        <taxon>Streptophyta</taxon>
        <taxon>Embryophyta</taxon>
        <taxon>Tracheophyta</taxon>
        <taxon>Spermatophyta</taxon>
        <taxon>Magnoliopsida</taxon>
        <taxon>eudicotyledons</taxon>
        <taxon>Gunneridae</taxon>
        <taxon>Pentapetalae</taxon>
        <taxon>rosids</taxon>
        <taxon>malvids</taxon>
        <taxon>Malvales</taxon>
        <taxon>Malvaceae</taxon>
        <taxon>Malvoideae</taxon>
        <taxon>Hibiscus</taxon>
    </lineage>
</organism>
<dbReference type="PANTHER" id="PTHR34545:SF7">
    <property type="entry name" value="CLAVATA3_ESR (CLE)-RELATED PROTEIN 16"/>
    <property type="match status" value="1"/>
</dbReference>
<protein>
    <submittedName>
        <fullName evidence="1">Uncharacterized protein</fullName>
    </submittedName>
</protein>
<dbReference type="EMBL" id="JBBPBN010000272">
    <property type="protein sequence ID" value="KAK8490887.1"/>
    <property type="molecule type" value="Genomic_DNA"/>
</dbReference>
<name>A0ABR2ACP4_9ROSI</name>
<gene>
    <name evidence="1" type="ORF">V6N11_055171</name>
</gene>
<evidence type="ECO:0000313" key="1">
    <source>
        <dbReference type="EMBL" id="KAK8490887.1"/>
    </source>
</evidence>
<dbReference type="InterPro" id="IPR033249">
    <property type="entry name" value="CLE_plant"/>
</dbReference>
<proteinExistence type="predicted"/>